<evidence type="ECO:0000313" key="3">
    <source>
        <dbReference type="Proteomes" id="UP000038010"/>
    </source>
</evidence>
<dbReference type="GO" id="GO:0005739">
    <property type="term" value="C:mitochondrion"/>
    <property type="evidence" value="ECO:0007669"/>
    <property type="project" value="TreeGrafter"/>
</dbReference>
<dbReference type="EMBL" id="LFJN01000016">
    <property type="protein sequence ID" value="KPI39147.1"/>
    <property type="molecule type" value="Genomic_DNA"/>
</dbReference>
<evidence type="ECO:0000259" key="1">
    <source>
        <dbReference type="Pfam" id="PF09791"/>
    </source>
</evidence>
<name>A0A0N1H855_9EURO</name>
<keyword evidence="3" id="KW-1185">Reference proteome</keyword>
<sequence>MKALDDLHFTSSSQCHMDVLTRVPRRPSVLSEVCRACLCIDVARGPVSQPPAASRWRQQLLNGVIQQRYYQSSERLANSRPPQLRARPLGDFYSDLLAVPIPKDSTAHSDLPTFVQSGDETKEARAAKLFGNIRGSGYERKLPKQADSVWKTINGVPIPPRPEEPENCCMSGCMHCVWDDYRDDIEEWAVRLREAQAKGAGHSQLSTPKIDLHRPEVVNASVSMDDDGGGSEALWDAPSVAGGEDAEELFAGIPVGIREFMATEKRLRERKKARKAKS</sequence>
<feature type="domain" description="Oxidoreductase-like" evidence="1">
    <location>
        <begin position="152"/>
        <end position="196"/>
    </location>
</feature>
<dbReference type="RefSeq" id="XP_017999110.1">
    <property type="nucleotide sequence ID" value="XM_018144625.1"/>
</dbReference>
<dbReference type="STRING" id="1664694.A0A0N1H855"/>
<comment type="caution">
    <text evidence="2">The sequence shown here is derived from an EMBL/GenBank/DDBJ whole genome shotgun (WGS) entry which is preliminary data.</text>
</comment>
<protein>
    <recommendedName>
        <fullName evidence="1">Oxidoreductase-like domain-containing protein</fullName>
    </recommendedName>
</protein>
<dbReference type="GeneID" id="28736505"/>
<organism evidence="2 3">
    <name type="scientific">Cyphellophora attinorum</name>
    <dbReference type="NCBI Taxonomy" id="1664694"/>
    <lineage>
        <taxon>Eukaryota</taxon>
        <taxon>Fungi</taxon>
        <taxon>Dikarya</taxon>
        <taxon>Ascomycota</taxon>
        <taxon>Pezizomycotina</taxon>
        <taxon>Eurotiomycetes</taxon>
        <taxon>Chaetothyriomycetidae</taxon>
        <taxon>Chaetothyriales</taxon>
        <taxon>Cyphellophoraceae</taxon>
        <taxon>Cyphellophora</taxon>
    </lineage>
</organism>
<dbReference type="Proteomes" id="UP000038010">
    <property type="component" value="Unassembled WGS sequence"/>
</dbReference>
<dbReference type="OrthoDB" id="10064411at2759"/>
<dbReference type="VEuPathDB" id="FungiDB:AB675_4484"/>
<dbReference type="PANTHER" id="PTHR21193:SF3">
    <property type="entry name" value="OXIDOREDUCTASE-LIKE DOMAIN-CONTAINING PROTEIN 1"/>
    <property type="match status" value="1"/>
</dbReference>
<dbReference type="Pfam" id="PF09791">
    <property type="entry name" value="Oxidored-like"/>
    <property type="match status" value="1"/>
</dbReference>
<proteinExistence type="predicted"/>
<dbReference type="InterPro" id="IPR019180">
    <property type="entry name" value="Oxidoreductase-like_N"/>
</dbReference>
<accession>A0A0N1H855</accession>
<dbReference type="InterPro" id="IPR039251">
    <property type="entry name" value="OXLD1"/>
</dbReference>
<dbReference type="AlphaFoldDB" id="A0A0N1H855"/>
<reference evidence="2 3" key="1">
    <citation type="submission" date="2015-06" db="EMBL/GenBank/DDBJ databases">
        <title>Draft genome of the ant-associated black yeast Phialophora attae CBS 131958.</title>
        <authorList>
            <person name="Moreno L.F."/>
            <person name="Stielow B.J."/>
            <person name="de Hoog S."/>
            <person name="Vicente V.A."/>
            <person name="Weiss V.A."/>
            <person name="de Vries M."/>
            <person name="Cruz L.M."/>
            <person name="Souza E.M."/>
        </authorList>
    </citation>
    <scope>NUCLEOTIDE SEQUENCE [LARGE SCALE GENOMIC DNA]</scope>
    <source>
        <strain evidence="2 3">CBS 131958</strain>
    </source>
</reference>
<evidence type="ECO:0000313" key="2">
    <source>
        <dbReference type="EMBL" id="KPI39147.1"/>
    </source>
</evidence>
<dbReference type="PANTHER" id="PTHR21193">
    <property type="entry name" value="OXIDOREDUCTASE-LIKE DOMAIN-CONTAINING PROTEIN 1"/>
    <property type="match status" value="1"/>
</dbReference>
<gene>
    <name evidence="2" type="ORF">AB675_4484</name>
</gene>